<dbReference type="OrthoDB" id="255440at2"/>
<accession>A0A5C5WUT5</accession>
<sequence length="555" mass="62340">MNLGKLANPKTQLVEDESESRFRDYRAPSKHGEALIDPRLDEADTMVKANRELLDQYGDFFTSLRSRARSQMLEDSLRYTSAYRDVTWARERLANSDAAEISIIMAGHQPALFHPGVWFKNFALDHIGRQLNQVDQGQHAIPVNLVIDNDVAPGSSIRVPVDGGRSRVTVPYDTAGGGVPYEQTVIRDRQVFDHFDDAVISAMGQTSAEFGEPCVRQLWRHALEAIGRCGVAGCALAQARHGLEGEIGLQTLELPLSVLCRGAAFAEFALAILTQLPKFHDDYNQCTDAYRRAHGIRSSAHPVPNLSREGDWWEAPMWIFGNDDPQRKAAWVKMEGETLVLSDTIEPDDRARVIRIDTRMRKLAAEQLANLVNPDFKIRPRALVTTMYARLVLSDLFMHGIGGGKYDQLGDQIIERFFEVKPPQFMVISATVNLPGAHRGNAVERIEKLTRQLRDAVYQPERFADQVDMDSGLIGRKQALISQLSDTRPSKAWHDEVASINAALSKSLQNLTSQWRELLVEAKQEAAGDLVQSSREHPFCVFPLQYLLETYRKLL</sequence>
<dbReference type="EMBL" id="SJPI01000001">
    <property type="protein sequence ID" value="TWT54724.1"/>
    <property type="molecule type" value="Genomic_DNA"/>
</dbReference>
<evidence type="ECO:0000313" key="3">
    <source>
        <dbReference type="Proteomes" id="UP000316598"/>
    </source>
</evidence>
<keyword evidence="3" id="KW-1185">Reference proteome</keyword>
<protein>
    <submittedName>
        <fullName evidence="2">Uncharacterized protein</fullName>
    </submittedName>
</protein>
<dbReference type="RefSeq" id="WP_146514726.1">
    <property type="nucleotide sequence ID" value="NZ_SJPI01000001.1"/>
</dbReference>
<evidence type="ECO:0000313" key="2">
    <source>
        <dbReference type="EMBL" id="TWT54724.1"/>
    </source>
</evidence>
<comment type="caution">
    <text evidence="2">The sequence shown here is derived from an EMBL/GenBank/DDBJ whole genome shotgun (WGS) entry which is preliminary data.</text>
</comment>
<name>A0A5C5WUT5_9BACT</name>
<dbReference type="AlphaFoldDB" id="A0A5C5WUT5"/>
<feature type="region of interest" description="Disordered" evidence="1">
    <location>
        <begin position="1"/>
        <end position="20"/>
    </location>
</feature>
<proteinExistence type="predicted"/>
<organism evidence="2 3">
    <name type="scientific">Rubripirellula amarantea</name>
    <dbReference type="NCBI Taxonomy" id="2527999"/>
    <lineage>
        <taxon>Bacteria</taxon>
        <taxon>Pseudomonadati</taxon>
        <taxon>Planctomycetota</taxon>
        <taxon>Planctomycetia</taxon>
        <taxon>Pirellulales</taxon>
        <taxon>Pirellulaceae</taxon>
        <taxon>Rubripirellula</taxon>
    </lineage>
</organism>
<reference evidence="2 3" key="1">
    <citation type="submission" date="2019-02" db="EMBL/GenBank/DDBJ databases">
        <title>Deep-cultivation of Planctomycetes and their phenomic and genomic characterization uncovers novel biology.</title>
        <authorList>
            <person name="Wiegand S."/>
            <person name="Jogler M."/>
            <person name="Boedeker C."/>
            <person name="Pinto D."/>
            <person name="Vollmers J."/>
            <person name="Rivas-Marin E."/>
            <person name="Kohn T."/>
            <person name="Peeters S.H."/>
            <person name="Heuer A."/>
            <person name="Rast P."/>
            <person name="Oberbeckmann S."/>
            <person name="Bunk B."/>
            <person name="Jeske O."/>
            <person name="Meyerdierks A."/>
            <person name="Storesund J.E."/>
            <person name="Kallscheuer N."/>
            <person name="Luecker S."/>
            <person name="Lage O.M."/>
            <person name="Pohl T."/>
            <person name="Merkel B.J."/>
            <person name="Hornburger P."/>
            <person name="Mueller R.-W."/>
            <person name="Bruemmer F."/>
            <person name="Labrenz M."/>
            <person name="Spormann A.M."/>
            <person name="Op Den Camp H."/>
            <person name="Overmann J."/>
            <person name="Amann R."/>
            <person name="Jetten M.S.M."/>
            <person name="Mascher T."/>
            <person name="Medema M.H."/>
            <person name="Devos D.P."/>
            <person name="Kaster A.-K."/>
            <person name="Ovreas L."/>
            <person name="Rohde M."/>
            <person name="Galperin M.Y."/>
            <person name="Jogler C."/>
        </authorList>
    </citation>
    <scope>NUCLEOTIDE SEQUENCE [LARGE SCALE GENOMIC DNA]</scope>
    <source>
        <strain evidence="2 3">Pla22</strain>
    </source>
</reference>
<dbReference type="Proteomes" id="UP000316598">
    <property type="component" value="Unassembled WGS sequence"/>
</dbReference>
<evidence type="ECO:0000256" key="1">
    <source>
        <dbReference type="SAM" id="MobiDB-lite"/>
    </source>
</evidence>
<gene>
    <name evidence="2" type="ORF">Pla22_23760</name>
</gene>